<keyword evidence="3" id="KW-1185">Reference proteome</keyword>
<evidence type="ECO:0000313" key="2">
    <source>
        <dbReference type="EMBL" id="PNH04593.1"/>
    </source>
</evidence>
<protein>
    <recommendedName>
        <fullName evidence="1">IF140 C-terminal TPR domain-containing protein</fullName>
    </recommendedName>
</protein>
<dbReference type="OrthoDB" id="10258787at2759"/>
<organism evidence="2 3">
    <name type="scientific">Tetrabaena socialis</name>
    <dbReference type="NCBI Taxonomy" id="47790"/>
    <lineage>
        <taxon>Eukaryota</taxon>
        <taxon>Viridiplantae</taxon>
        <taxon>Chlorophyta</taxon>
        <taxon>core chlorophytes</taxon>
        <taxon>Chlorophyceae</taxon>
        <taxon>CS clade</taxon>
        <taxon>Chlamydomonadales</taxon>
        <taxon>Tetrabaenaceae</taxon>
        <taxon>Tetrabaena</taxon>
    </lineage>
</organism>
<feature type="domain" description="IF140 C-terminal TPR" evidence="1">
    <location>
        <begin position="85"/>
        <end position="143"/>
    </location>
</feature>
<name>A0A2J7ZWD8_9CHLO</name>
<dbReference type="Proteomes" id="UP000236333">
    <property type="component" value="Unassembled WGS sequence"/>
</dbReference>
<dbReference type="AlphaFoldDB" id="A0A2J7ZWD8"/>
<sequence length="149" mass="15858">MLRCASLARCGPALVRLRPALLPVAPAARTAAGGVGPRAPRGRVVAFSHHSKEELEEVAQERFGQPYDTLDTDQKKAVGGVIGGRAMREAAKYVAKSKAADGEARLAAITDRIATSEQFVAARAMIQTNPTEALRVCEVLLRTIPPDSQ</sequence>
<comment type="caution">
    <text evidence="2">The sequence shown here is derived from an EMBL/GenBank/DDBJ whole genome shotgun (WGS) entry which is preliminary data.</text>
</comment>
<evidence type="ECO:0000259" key="1">
    <source>
        <dbReference type="Pfam" id="PF24760"/>
    </source>
</evidence>
<dbReference type="Pfam" id="PF24760">
    <property type="entry name" value="TPR_IF140_C"/>
    <property type="match status" value="1"/>
</dbReference>
<proteinExistence type="predicted"/>
<dbReference type="EMBL" id="PGGS01000375">
    <property type="protein sequence ID" value="PNH04593.1"/>
    <property type="molecule type" value="Genomic_DNA"/>
</dbReference>
<feature type="non-terminal residue" evidence="2">
    <location>
        <position position="149"/>
    </location>
</feature>
<dbReference type="InterPro" id="IPR056156">
    <property type="entry name" value="TPR_IF140_C"/>
</dbReference>
<gene>
    <name evidence="2" type="ORF">TSOC_009244</name>
</gene>
<accession>A0A2J7ZWD8</accession>
<evidence type="ECO:0000313" key="3">
    <source>
        <dbReference type="Proteomes" id="UP000236333"/>
    </source>
</evidence>
<reference evidence="2 3" key="1">
    <citation type="journal article" date="2017" name="Mol. Biol. Evol.">
        <title>The 4-celled Tetrabaena socialis nuclear genome reveals the essential components for genetic control of cell number at the origin of multicellularity in the volvocine lineage.</title>
        <authorList>
            <person name="Featherston J."/>
            <person name="Arakaki Y."/>
            <person name="Hanschen E.R."/>
            <person name="Ferris P.J."/>
            <person name="Michod R.E."/>
            <person name="Olson B.J.S.C."/>
            <person name="Nozaki H."/>
            <person name="Durand P.M."/>
        </authorList>
    </citation>
    <scope>NUCLEOTIDE SEQUENCE [LARGE SCALE GENOMIC DNA]</scope>
    <source>
        <strain evidence="2 3">NIES-571</strain>
    </source>
</reference>